<dbReference type="GO" id="GO:0005886">
    <property type="term" value="C:plasma membrane"/>
    <property type="evidence" value="ECO:0007669"/>
    <property type="project" value="UniProtKB-SubCell"/>
</dbReference>
<keyword evidence="7" id="KW-0325">Glycoprotein</keyword>
<dbReference type="EMBL" id="BT148086">
    <property type="protein sequence ID" value="AFK47880.1"/>
    <property type="molecule type" value="mRNA"/>
</dbReference>
<feature type="region of interest" description="Disordered" evidence="9">
    <location>
        <begin position="106"/>
        <end position="126"/>
    </location>
</feature>
<evidence type="ECO:0000256" key="9">
    <source>
        <dbReference type="SAM" id="MobiDB-lite"/>
    </source>
</evidence>
<name>I3T5T8_LOTJA</name>
<evidence type="ECO:0000256" key="2">
    <source>
        <dbReference type="ARBA" id="ARBA00009748"/>
    </source>
</evidence>
<evidence type="ECO:0000256" key="6">
    <source>
        <dbReference type="ARBA" id="ARBA00023157"/>
    </source>
</evidence>
<keyword evidence="6" id="KW-1015">Disulfide bond</keyword>
<dbReference type="InterPro" id="IPR043325">
    <property type="entry name" value="LTSS"/>
</dbReference>
<dbReference type="Pfam" id="PF14368">
    <property type="entry name" value="LTP_2"/>
    <property type="match status" value="1"/>
</dbReference>
<evidence type="ECO:0000256" key="8">
    <source>
        <dbReference type="ARBA" id="ARBA00023288"/>
    </source>
</evidence>
<keyword evidence="3" id="KW-1003">Cell membrane</keyword>
<dbReference type="AlphaFoldDB" id="I3T5T8"/>
<dbReference type="RefSeq" id="XP_057449862.1">
    <property type="nucleotide sequence ID" value="XM_057593879.1"/>
</dbReference>
<keyword evidence="10" id="KW-1133">Transmembrane helix</keyword>
<evidence type="ECO:0000259" key="12">
    <source>
        <dbReference type="Pfam" id="PF14368"/>
    </source>
</evidence>
<evidence type="ECO:0000256" key="10">
    <source>
        <dbReference type="SAM" id="Phobius"/>
    </source>
</evidence>
<feature type="signal peptide" evidence="11">
    <location>
        <begin position="1"/>
        <end position="24"/>
    </location>
</feature>
<evidence type="ECO:0000256" key="1">
    <source>
        <dbReference type="ARBA" id="ARBA00004609"/>
    </source>
</evidence>
<dbReference type="CDD" id="cd00010">
    <property type="entry name" value="AAI_LTSS"/>
    <property type="match status" value="1"/>
</dbReference>
<proteinExistence type="evidence at transcript level"/>
<keyword evidence="4" id="KW-0336">GPI-anchor</keyword>
<dbReference type="GeneID" id="130741086"/>
<organism evidence="13">
    <name type="scientific">Lotus japonicus</name>
    <name type="common">Lotus corniculatus var. japonicus</name>
    <dbReference type="NCBI Taxonomy" id="34305"/>
    <lineage>
        <taxon>Eukaryota</taxon>
        <taxon>Viridiplantae</taxon>
        <taxon>Streptophyta</taxon>
        <taxon>Embryophyta</taxon>
        <taxon>Tracheophyta</taxon>
        <taxon>Spermatophyta</taxon>
        <taxon>Magnoliopsida</taxon>
        <taxon>eudicotyledons</taxon>
        <taxon>Gunneridae</taxon>
        <taxon>Pentapetalae</taxon>
        <taxon>rosids</taxon>
        <taxon>fabids</taxon>
        <taxon>Fabales</taxon>
        <taxon>Fabaceae</taxon>
        <taxon>Papilionoideae</taxon>
        <taxon>50 kb inversion clade</taxon>
        <taxon>NPAAA clade</taxon>
        <taxon>Hologalegina</taxon>
        <taxon>robinioid clade</taxon>
        <taxon>Loteae</taxon>
        <taxon>Lotus</taxon>
    </lineage>
</organism>
<comment type="similarity">
    <text evidence="2">Belongs to the plant LTP family.</text>
</comment>
<dbReference type="InterPro" id="IPR016140">
    <property type="entry name" value="Bifunc_inhib/LTP/seed_store"/>
</dbReference>
<dbReference type="Gene3D" id="1.10.110.10">
    <property type="entry name" value="Plant lipid-transfer and hydrophobic proteins"/>
    <property type="match status" value="1"/>
</dbReference>
<sequence>MEGSTSKVVLLVMGWALMVVIAEAQDLPPCANQLSPCAAYLNSTSPPPNICCNPIKIIDSTEKSCFCELALSPSILQGFGINTAQALQLVQLCGVNFDLTSCEASSPVGLPPSSVQPPATPGGDEGGAGRITFTGLSFLLLFWALAWFN</sequence>
<dbReference type="GO" id="GO:0098552">
    <property type="term" value="C:side of membrane"/>
    <property type="evidence" value="ECO:0007669"/>
    <property type="project" value="UniProtKB-KW"/>
</dbReference>
<evidence type="ECO:0000256" key="5">
    <source>
        <dbReference type="ARBA" id="ARBA00022729"/>
    </source>
</evidence>
<evidence type="ECO:0000256" key="4">
    <source>
        <dbReference type="ARBA" id="ARBA00022622"/>
    </source>
</evidence>
<dbReference type="InterPro" id="IPR036312">
    <property type="entry name" value="Bifun_inhib/LTP/seed_sf"/>
</dbReference>
<evidence type="ECO:0000313" key="13">
    <source>
        <dbReference type="EMBL" id="AFK47880.1"/>
    </source>
</evidence>
<evidence type="ECO:0000256" key="11">
    <source>
        <dbReference type="SAM" id="SignalP"/>
    </source>
</evidence>
<keyword evidence="10" id="KW-0812">Transmembrane</keyword>
<feature type="chain" id="PRO_5003679014" description="Bifunctional inhibitor/plant lipid transfer protein/seed storage helical domain-containing protein" evidence="11">
    <location>
        <begin position="25"/>
        <end position="149"/>
    </location>
</feature>
<accession>I3T5T8</accession>
<reference evidence="13" key="1">
    <citation type="submission" date="2012-05" db="EMBL/GenBank/DDBJ databases">
        <authorList>
            <person name="Krishnakumar V."/>
            <person name="Cheung F."/>
            <person name="Xiao Y."/>
            <person name="Chan A."/>
            <person name="Moskal W.A."/>
            <person name="Town C.D."/>
        </authorList>
    </citation>
    <scope>NUCLEOTIDE SEQUENCE</scope>
</reference>
<evidence type="ECO:0000256" key="3">
    <source>
        <dbReference type="ARBA" id="ARBA00022475"/>
    </source>
</evidence>
<protein>
    <recommendedName>
        <fullName evidence="12">Bifunctional inhibitor/plant lipid transfer protein/seed storage helical domain-containing protein</fullName>
    </recommendedName>
</protein>
<evidence type="ECO:0000256" key="7">
    <source>
        <dbReference type="ARBA" id="ARBA00023180"/>
    </source>
</evidence>
<feature type="transmembrane region" description="Helical" evidence="10">
    <location>
        <begin position="127"/>
        <end position="148"/>
    </location>
</feature>
<feature type="domain" description="Bifunctional inhibitor/plant lipid transfer protein/seed storage helical" evidence="12">
    <location>
        <begin position="24"/>
        <end position="102"/>
    </location>
</feature>
<keyword evidence="5 11" id="KW-0732">Signal</keyword>
<comment type="subcellular location">
    <subcellularLocation>
        <location evidence="1">Cell membrane</location>
        <topology evidence="1">Lipid-anchor</topology>
        <topology evidence="1">GPI-anchor</topology>
    </subcellularLocation>
</comment>
<dbReference type="OrthoDB" id="690947at2759"/>
<dbReference type="KEGG" id="lja:130741086"/>
<keyword evidence="10" id="KW-0472">Membrane</keyword>
<keyword evidence="8" id="KW-0449">Lipoprotein</keyword>
<dbReference type="PANTHER" id="PTHR33044">
    <property type="entry name" value="BIFUNCTIONAL INHIBITOR/LIPID-TRANSFER PROTEIN/SEED STORAGE 2S ALBUMIN SUPERFAMILY PROTEIN-RELATED"/>
    <property type="match status" value="1"/>
</dbReference>
<dbReference type="SUPFAM" id="SSF47699">
    <property type="entry name" value="Bifunctional inhibitor/lipid-transfer protein/seed storage 2S albumin"/>
    <property type="match status" value="1"/>
</dbReference>